<evidence type="ECO:0000256" key="1">
    <source>
        <dbReference type="SAM" id="MobiDB-lite"/>
    </source>
</evidence>
<dbReference type="EMBL" id="MCFA01000030">
    <property type="protein sequence ID" value="ORY14815.1"/>
    <property type="molecule type" value="Genomic_DNA"/>
</dbReference>
<dbReference type="AlphaFoldDB" id="A0A1Y1ZYF8"/>
<comment type="caution">
    <text evidence="2">The sequence shown here is derived from an EMBL/GenBank/DDBJ whole genome shotgun (WGS) entry which is preliminary data.</text>
</comment>
<evidence type="ECO:0000313" key="3">
    <source>
        <dbReference type="Proteomes" id="UP000193144"/>
    </source>
</evidence>
<accession>A0A1Y1ZYF8</accession>
<organism evidence="2 3">
    <name type="scientific">Clohesyomyces aquaticus</name>
    <dbReference type="NCBI Taxonomy" id="1231657"/>
    <lineage>
        <taxon>Eukaryota</taxon>
        <taxon>Fungi</taxon>
        <taxon>Dikarya</taxon>
        <taxon>Ascomycota</taxon>
        <taxon>Pezizomycotina</taxon>
        <taxon>Dothideomycetes</taxon>
        <taxon>Pleosporomycetidae</taxon>
        <taxon>Pleosporales</taxon>
        <taxon>Lindgomycetaceae</taxon>
        <taxon>Clohesyomyces</taxon>
    </lineage>
</organism>
<keyword evidence="3" id="KW-1185">Reference proteome</keyword>
<evidence type="ECO:0000313" key="2">
    <source>
        <dbReference type="EMBL" id="ORY14815.1"/>
    </source>
</evidence>
<protein>
    <submittedName>
        <fullName evidence="2">Uncharacterized protein</fullName>
    </submittedName>
</protein>
<feature type="region of interest" description="Disordered" evidence="1">
    <location>
        <begin position="27"/>
        <end position="56"/>
    </location>
</feature>
<dbReference type="Proteomes" id="UP000193144">
    <property type="component" value="Unassembled WGS sequence"/>
</dbReference>
<gene>
    <name evidence="2" type="ORF">BCR34DRAFT_645326</name>
</gene>
<name>A0A1Y1ZYF8_9PLEO</name>
<reference evidence="2 3" key="1">
    <citation type="submission" date="2016-07" db="EMBL/GenBank/DDBJ databases">
        <title>Pervasive Adenine N6-methylation of Active Genes in Fungi.</title>
        <authorList>
            <consortium name="DOE Joint Genome Institute"/>
            <person name="Mondo S.J."/>
            <person name="Dannebaum R.O."/>
            <person name="Kuo R.C."/>
            <person name="Labutti K."/>
            <person name="Haridas S."/>
            <person name="Kuo A."/>
            <person name="Salamov A."/>
            <person name="Ahrendt S.R."/>
            <person name="Lipzen A."/>
            <person name="Sullivan W."/>
            <person name="Andreopoulos W.B."/>
            <person name="Clum A."/>
            <person name="Lindquist E."/>
            <person name="Daum C."/>
            <person name="Ramamoorthy G.K."/>
            <person name="Gryganskyi A."/>
            <person name="Culley D."/>
            <person name="Magnuson J.K."/>
            <person name="James T.Y."/>
            <person name="O'Malley M.A."/>
            <person name="Stajich J.E."/>
            <person name="Spatafora J.W."/>
            <person name="Visel A."/>
            <person name="Grigoriev I.V."/>
        </authorList>
    </citation>
    <scope>NUCLEOTIDE SEQUENCE [LARGE SCALE GENOMIC DNA]</scope>
    <source>
        <strain evidence="2 3">CBS 115471</strain>
    </source>
</reference>
<feature type="compositionally biased region" description="Basic residues" evidence="1">
    <location>
        <begin position="102"/>
        <end position="115"/>
    </location>
</feature>
<sequence>MPAAEARQTSNVRMGCGGLERARGIKRQYSRANGSRERYWPAADTRPVPSSKPGTAWSWTIARDRNAWMMMANLLLVSGGVLGMFRDGHATVTFAANASPHQARRPSRNQHHSSGHQHAPSESMIQPDWRANWPANGMGD</sequence>
<proteinExistence type="predicted"/>
<feature type="region of interest" description="Disordered" evidence="1">
    <location>
        <begin position="96"/>
        <end position="140"/>
    </location>
</feature>